<dbReference type="SUPFAM" id="SSF52777">
    <property type="entry name" value="CoA-dependent acyltransferases"/>
    <property type="match status" value="4"/>
</dbReference>
<dbReference type="Pfam" id="PF00550">
    <property type="entry name" value="PP-binding"/>
    <property type="match status" value="1"/>
</dbReference>
<dbReference type="FunFam" id="3.40.50.12780:FF:000012">
    <property type="entry name" value="Non-ribosomal peptide synthetase"/>
    <property type="match status" value="2"/>
</dbReference>
<evidence type="ECO:0000256" key="4">
    <source>
        <dbReference type="ARBA" id="ARBA00022553"/>
    </source>
</evidence>
<dbReference type="FunFam" id="1.10.1200.10:FF:000005">
    <property type="entry name" value="Nonribosomal peptide synthetase 1"/>
    <property type="match status" value="1"/>
</dbReference>
<dbReference type="GO" id="GO:0005737">
    <property type="term" value="C:cytoplasm"/>
    <property type="evidence" value="ECO:0007669"/>
    <property type="project" value="TreeGrafter"/>
</dbReference>
<dbReference type="PANTHER" id="PTHR45527">
    <property type="entry name" value="NONRIBOSOMAL PEPTIDE SYNTHETASE"/>
    <property type="match status" value="1"/>
</dbReference>
<dbReference type="EMBL" id="JAELVQ010000032">
    <property type="protein sequence ID" value="MBJ6369615.1"/>
    <property type="molecule type" value="Genomic_DNA"/>
</dbReference>
<accession>A0A8J7LUD1</accession>
<dbReference type="Proteomes" id="UP000610931">
    <property type="component" value="Unassembled WGS sequence"/>
</dbReference>
<dbReference type="Gene3D" id="3.30.300.30">
    <property type="match status" value="2"/>
</dbReference>
<dbReference type="CDD" id="cd05930">
    <property type="entry name" value="A_NRPS"/>
    <property type="match status" value="1"/>
</dbReference>
<dbReference type="RefSeq" id="WP_199116741.1">
    <property type="nucleotide sequence ID" value="NZ_JAELVQ010000032.1"/>
</dbReference>
<dbReference type="SUPFAM" id="SSF47336">
    <property type="entry name" value="ACP-like"/>
    <property type="match status" value="1"/>
</dbReference>
<dbReference type="Gene3D" id="1.10.1200.10">
    <property type="entry name" value="ACP-like"/>
    <property type="match status" value="1"/>
</dbReference>
<evidence type="ECO:0000256" key="2">
    <source>
        <dbReference type="ARBA" id="ARBA00006432"/>
    </source>
</evidence>
<dbReference type="Gene3D" id="2.30.38.10">
    <property type="entry name" value="Luciferase, Domain 3"/>
    <property type="match status" value="2"/>
</dbReference>
<dbReference type="InterPro" id="IPR000873">
    <property type="entry name" value="AMP-dep_synth/lig_dom"/>
</dbReference>
<evidence type="ECO:0000256" key="3">
    <source>
        <dbReference type="ARBA" id="ARBA00022450"/>
    </source>
</evidence>
<dbReference type="InterPro" id="IPR001242">
    <property type="entry name" value="Condensation_dom"/>
</dbReference>
<protein>
    <submittedName>
        <fullName evidence="6">Amino acid adenylation domain-containing protein</fullName>
    </submittedName>
</protein>
<comment type="similarity">
    <text evidence="2">Belongs to the ATP-dependent AMP-binding enzyme family.</text>
</comment>
<keyword evidence="7" id="KW-1185">Reference proteome</keyword>
<feature type="non-terminal residue" evidence="6">
    <location>
        <position position="2048"/>
    </location>
</feature>
<feature type="domain" description="Carrier" evidence="5">
    <location>
        <begin position="1047"/>
        <end position="1122"/>
    </location>
</feature>
<proteinExistence type="inferred from homology"/>
<comment type="caution">
    <text evidence="6">The sequence shown here is derived from an EMBL/GenBank/DDBJ whole genome shotgun (WGS) entry which is preliminary data.</text>
</comment>
<dbReference type="InterPro" id="IPR009081">
    <property type="entry name" value="PP-bd_ACP"/>
</dbReference>
<dbReference type="SUPFAM" id="SSF56801">
    <property type="entry name" value="Acetyl-CoA synthetase-like"/>
    <property type="match status" value="2"/>
</dbReference>
<dbReference type="GO" id="GO:0031177">
    <property type="term" value="F:phosphopantetheine binding"/>
    <property type="evidence" value="ECO:0007669"/>
    <property type="project" value="TreeGrafter"/>
</dbReference>
<dbReference type="InterPro" id="IPR010071">
    <property type="entry name" value="AA_adenyl_dom"/>
</dbReference>
<evidence type="ECO:0000259" key="5">
    <source>
        <dbReference type="PROSITE" id="PS50075"/>
    </source>
</evidence>
<dbReference type="Pfam" id="PF00668">
    <property type="entry name" value="Condensation"/>
    <property type="match status" value="2"/>
</dbReference>
<dbReference type="PANTHER" id="PTHR45527:SF1">
    <property type="entry name" value="FATTY ACID SYNTHASE"/>
    <property type="match status" value="1"/>
</dbReference>
<dbReference type="NCBIfam" id="TIGR01733">
    <property type="entry name" value="AA-adenyl-dom"/>
    <property type="match status" value="2"/>
</dbReference>
<dbReference type="FunFam" id="2.30.38.10:FF:000001">
    <property type="entry name" value="Non-ribosomal peptide synthetase PvdI"/>
    <property type="match status" value="1"/>
</dbReference>
<keyword evidence="4" id="KW-0597">Phosphoprotein</keyword>
<dbReference type="FunFam" id="3.40.50.980:FF:000001">
    <property type="entry name" value="Non-ribosomal peptide synthetase"/>
    <property type="match status" value="2"/>
</dbReference>
<dbReference type="Pfam" id="PF00501">
    <property type="entry name" value="AMP-binding"/>
    <property type="match status" value="2"/>
</dbReference>
<dbReference type="InterPro" id="IPR036736">
    <property type="entry name" value="ACP-like_sf"/>
</dbReference>
<dbReference type="Gene3D" id="3.30.559.10">
    <property type="entry name" value="Chloramphenicol acetyltransferase-like domain"/>
    <property type="match status" value="2"/>
</dbReference>
<evidence type="ECO:0000256" key="1">
    <source>
        <dbReference type="ARBA" id="ARBA00001957"/>
    </source>
</evidence>
<dbReference type="PROSITE" id="PS00455">
    <property type="entry name" value="AMP_BINDING"/>
    <property type="match status" value="1"/>
</dbReference>
<dbReference type="FunFam" id="3.30.300.30:FF:000010">
    <property type="entry name" value="Enterobactin synthetase component F"/>
    <property type="match status" value="1"/>
</dbReference>
<evidence type="ECO:0000313" key="7">
    <source>
        <dbReference type="Proteomes" id="UP000610931"/>
    </source>
</evidence>
<dbReference type="CDD" id="cd17646">
    <property type="entry name" value="A_NRPS_AB3403-like"/>
    <property type="match status" value="1"/>
</dbReference>
<gene>
    <name evidence="6" type="ORF">JF259_16130</name>
</gene>
<dbReference type="GO" id="GO:0003824">
    <property type="term" value="F:catalytic activity"/>
    <property type="evidence" value="ECO:0007669"/>
    <property type="project" value="InterPro"/>
</dbReference>
<dbReference type="Gene3D" id="3.40.50.980">
    <property type="match status" value="4"/>
</dbReference>
<reference evidence="6" key="1">
    <citation type="submission" date="2020-12" db="EMBL/GenBank/DDBJ databases">
        <title>Snuella sp. nov., isolated from sediment in Incheon.</title>
        <authorList>
            <person name="Kim W."/>
        </authorList>
    </citation>
    <scope>NUCLEOTIDE SEQUENCE</scope>
    <source>
        <strain evidence="6">CAU 1569</strain>
    </source>
</reference>
<dbReference type="GO" id="GO:0043041">
    <property type="term" value="P:amino acid activation for nonribosomal peptide biosynthetic process"/>
    <property type="evidence" value="ECO:0007669"/>
    <property type="project" value="TreeGrafter"/>
</dbReference>
<dbReference type="SMART" id="SM01294">
    <property type="entry name" value="PKS_PP_betabranch"/>
    <property type="match status" value="1"/>
</dbReference>
<name>A0A8J7LUD1_9FLAO</name>
<dbReference type="InterPro" id="IPR023213">
    <property type="entry name" value="CAT-like_dom_sf"/>
</dbReference>
<dbReference type="GO" id="GO:0044550">
    <property type="term" value="P:secondary metabolite biosynthetic process"/>
    <property type="evidence" value="ECO:0007669"/>
    <property type="project" value="UniProtKB-ARBA"/>
</dbReference>
<dbReference type="InterPro" id="IPR020845">
    <property type="entry name" value="AMP-binding_CS"/>
</dbReference>
<dbReference type="Gene3D" id="3.30.559.30">
    <property type="entry name" value="Nonribosomal peptide synthetase, condensation domain"/>
    <property type="match status" value="2"/>
</dbReference>
<organism evidence="6 7">
    <name type="scientific">Snuella sedimenti</name>
    <dbReference type="NCBI Taxonomy" id="2798802"/>
    <lineage>
        <taxon>Bacteria</taxon>
        <taxon>Pseudomonadati</taxon>
        <taxon>Bacteroidota</taxon>
        <taxon>Flavobacteriia</taxon>
        <taxon>Flavobacteriales</taxon>
        <taxon>Flavobacteriaceae</taxon>
        <taxon>Snuella</taxon>
    </lineage>
</organism>
<dbReference type="InterPro" id="IPR045851">
    <property type="entry name" value="AMP-bd_C_sf"/>
</dbReference>
<sequence length="2048" mass="232605">MTYNVTKKNSDILDLLLEAKEQGITVFLEDNHVRLKVKEGIEVTEDFFKKLKEEKEHILQFLQSEAGQYQETLTTYVKNEIKPYDKNNTTKIPLSYAQERLWFIDKLQGSLAYHIHGAMRIQGKIEVALLNKAFKALIDRHESLRTVFRDEDGSGYQFIKQSDGFQLTYIPKVFKNTSINEIIDRTISKAFDLSNDYMLRATMVKENDKSHILIIVLHHIAADGWSLPIVISELETYYQSLCNRTTPQLPPLPIQYADYSIWQRNYLSGKVLEGKLAYWEEKLQNTPVLELPTDYVRSSEKLMKGALYRFYINKEIAQELNTIAKEHGATLFMTLLSAYKILLYKYTQQTDISVGTPIANREQEEIAKLVGFFINTIVLRSLLSVEDNFGALLQQVKQTCLSAYTHQDVPFERIVNHLSVERDQSRSPLFQTMFILQNTEDVDEMVLGESTVETVITEHTTSQFDLMFSAKEHSEGIAIHIEYRTALFKEETIARIAGHFEQLLKSIVKYPEIAIGSLPMLLETEKEQLLEEFNSTGLAYPTNETVVSLFSRQVSIRPQWTALVFEDRSLTYKELDERSNQVAHYLVSKGVTTNSFVPIFIERSLEMHIGILGILKAGGAYVPIDTNNPLERIEFIVNDINAEVILTDSSLSEVFSNSRKEVCCLDQLETLQLSTKAVEVKVVPAQLAYAIYTSGTTGLPKGVKNAHSGLLNRLFWMKDDVHITYGSVLIQKTPYVFDVSVWELLMPLISGCTLVIAKPEGHKDPIYLQETIKKHQVNLIHFVPSMLGVFIDATEAEQCSSLQNIVCSGEALPVQMVKDFKAKFQNIGIRNYYGPTEAAIDVTAIDLTHEDYEVAIPIGKPVANTNIYIVGNDMELSPINVPGELLIGGIQVSEGYINREVLTKEKFIASPFKEGERVYKTGDIAKWLPDGNIAYIGRKDDQVKIRGYRIELGEITAALDQIEDIKQSLVTVREDKGSKQLVAYVVSEAEVEGKSIEEQLKAKLPEYMVPKLYIQMEAFPLTINGKVDRKALPAPTGSDYQTTTYVAPTTELEQELANIWQEQLEIEQIGIHDNFFELGGDSIKIIRLISVINKKYDTNVAIASFYQSPTIENLVQLIGNTNVEDYTSVYLAIEQEIEATALSVRNSHPNQEAIENIYPMSDIQVGMVLTSEKMLDDGDIGIYHDQMVSQIGKVDITLMEKALNLLVSKHEILRTSFHLYEYVKPVQIIHKDVFINVGQHNLLDKNREEQEVYVNEFLRKEREENMFDVTKAPLWRVDLFDIGTSDSMFVFQFHHAMMDGWSDKSFRSELMETYFLLKEIPNYKPTPLAIGIKESVISDIMEARNEENIAYWKNTLQDYKRLDILTEERYDYQTSKVYTDEFLEALIAKCKEDHISLKSLLFAGYIYTLSLFSLEKDITIGVVSHRRPIAEDGDKLLGCFLNTVPFRRNMVTIGSDSWLAYIRQVETGLKELKGKDRFSFLEISKLHNESSQNNPFFDIIFNYVDFHIIDNLMGNKDYVAYTSEKETPILDIKGFERTNTFLDITMSLTGNELKVFASQAKKLKSGHSLNDVLEYLHNFLTNYLENAEGEISNRAILFEEEKIRLLETFNNTTVDYPMDKTLVDLFEVQAKKTPGSTAVVYEGEELSYAELDERSNQLARYLRDCGVRPDDLVGICLDRSLEMIIGILGILKSGGAYVPIDPDYPRERIDYMLDDGAIDLILGMESSADVLKGREDITILLLDSSWGVVSKYPTKKLSSVLSPDNLAYVIYTSGSTGRPKGVMNQHSGIVNRLLWTQSHYGLKDDDIILQKTTSSFDVSVWELLWSITCGSILVFAKPGGHKDPYYIKELIEREAITTIHFVPSMLDVFLETIDLGDCISLRRVLCSGEVLTLDQVASFKDKFKGVRIDNLYGPTEAAIEVSSWEVPLDEDLSRILIGKPVSNTRLYVLGSKGELLPQGVIGELCIGGVQVARGYLNQEELTKEKFVSNPFIEGERIYRTGDLARWLPDGELEYLGRKDDQVKIRGYRIELGEITAALDQIEGIKQSV</sequence>
<evidence type="ECO:0000313" key="6">
    <source>
        <dbReference type="EMBL" id="MBJ6369615.1"/>
    </source>
</evidence>
<dbReference type="PROSITE" id="PS50075">
    <property type="entry name" value="CARRIER"/>
    <property type="match status" value="1"/>
</dbReference>
<comment type="cofactor">
    <cofactor evidence="1">
        <name>pantetheine 4'-phosphate</name>
        <dbReference type="ChEBI" id="CHEBI:47942"/>
    </cofactor>
</comment>
<keyword evidence="3" id="KW-0596">Phosphopantetheine</keyword>
<dbReference type="NCBIfam" id="NF003417">
    <property type="entry name" value="PRK04813.1"/>
    <property type="match status" value="2"/>
</dbReference>
<dbReference type="CDD" id="cd19531">
    <property type="entry name" value="LCL_NRPS-like"/>
    <property type="match status" value="1"/>
</dbReference>